<evidence type="ECO:0000256" key="1">
    <source>
        <dbReference type="SAM" id="MobiDB-lite"/>
    </source>
</evidence>
<keyword evidence="3" id="KW-1185">Reference proteome</keyword>
<dbReference type="PATRIC" id="fig|1212489.4.peg.2390"/>
<organism evidence="2 3">
    <name type="scientific">Legionella drozanskii LLAP-1</name>
    <dbReference type="NCBI Taxonomy" id="1212489"/>
    <lineage>
        <taxon>Bacteria</taxon>
        <taxon>Pseudomonadati</taxon>
        <taxon>Pseudomonadota</taxon>
        <taxon>Gammaproteobacteria</taxon>
        <taxon>Legionellales</taxon>
        <taxon>Legionellaceae</taxon>
        <taxon>Legionella</taxon>
    </lineage>
</organism>
<dbReference type="Proteomes" id="UP000054736">
    <property type="component" value="Unassembled WGS sequence"/>
</dbReference>
<accession>A0A0W0SRL9</accession>
<dbReference type="OrthoDB" id="5638109at2"/>
<reference evidence="2 3" key="1">
    <citation type="submission" date="2015-11" db="EMBL/GenBank/DDBJ databases">
        <title>Genomic analysis of 38 Legionella species identifies large and diverse effector repertoires.</title>
        <authorList>
            <person name="Burstein D."/>
            <person name="Amaro F."/>
            <person name="Zusman T."/>
            <person name="Lifshitz Z."/>
            <person name="Cohen O."/>
            <person name="Gilbert J.A."/>
            <person name="Pupko T."/>
            <person name="Shuman H.A."/>
            <person name="Segal G."/>
        </authorList>
    </citation>
    <scope>NUCLEOTIDE SEQUENCE [LARGE SCALE GENOMIC DNA]</scope>
    <source>
        <strain evidence="2 3">ATCC 700990</strain>
    </source>
</reference>
<feature type="compositionally biased region" description="Basic and acidic residues" evidence="1">
    <location>
        <begin position="159"/>
        <end position="168"/>
    </location>
</feature>
<dbReference type="EMBL" id="LNXY01000027">
    <property type="protein sequence ID" value="KTC85939.1"/>
    <property type="molecule type" value="Genomic_DNA"/>
</dbReference>
<dbReference type="AlphaFoldDB" id="A0A0W0SRL9"/>
<feature type="region of interest" description="Disordered" evidence="1">
    <location>
        <begin position="159"/>
        <end position="178"/>
    </location>
</feature>
<evidence type="ECO:0000313" key="3">
    <source>
        <dbReference type="Proteomes" id="UP000054736"/>
    </source>
</evidence>
<proteinExistence type="predicted"/>
<name>A0A0W0SRL9_9GAMM</name>
<protein>
    <recommendedName>
        <fullName evidence="4">Substrate of the Dot/Icm secretion system</fullName>
    </recommendedName>
</protein>
<evidence type="ECO:0008006" key="4">
    <source>
        <dbReference type="Google" id="ProtNLM"/>
    </source>
</evidence>
<comment type="caution">
    <text evidence="2">The sequence shown here is derived from an EMBL/GenBank/DDBJ whole genome shotgun (WGS) entry which is preliminary data.</text>
</comment>
<gene>
    <name evidence="2" type="ORF">Ldro_2264</name>
</gene>
<dbReference type="RefSeq" id="WP_058496530.1">
    <property type="nucleotide sequence ID" value="NZ_CAAAIU010000001.1"/>
</dbReference>
<evidence type="ECO:0000313" key="2">
    <source>
        <dbReference type="EMBL" id="KTC85939.1"/>
    </source>
</evidence>
<sequence>MATSKEELRRAADLEKLGLLHKRTRNKQEEAEYEELITKYGNDILADPSIIKAQKKEEELANYTLPIRKNNPNWDAIIEDYEKTGRKVIRKDETISFVFANKNDAISFFKDQAKQGRAFQVYNEKKDHCIYSDGNKFVQGPLKQIEDYLANNKAYTIKEDGTLEKNEPDQQESIGKSL</sequence>
<dbReference type="STRING" id="1212489.Ldro_2264"/>